<dbReference type="Proteomes" id="UP000324800">
    <property type="component" value="Unassembled WGS sequence"/>
</dbReference>
<sequence length="24" mass="2544">MFDCIQGESQIGECAEILAVSGWG</sequence>
<gene>
    <name evidence="1" type="ORF">EZS28_020277</name>
</gene>
<dbReference type="EMBL" id="SNRW01005873">
    <property type="protein sequence ID" value="KAA6384193.1"/>
    <property type="molecule type" value="Genomic_DNA"/>
</dbReference>
<protein>
    <submittedName>
        <fullName evidence="1">Uncharacterized protein</fullName>
    </submittedName>
</protein>
<proteinExistence type="predicted"/>
<name>A0A5J4VPJ0_9EUKA</name>
<feature type="non-terminal residue" evidence="1">
    <location>
        <position position="24"/>
    </location>
</feature>
<dbReference type="AlphaFoldDB" id="A0A5J4VPJ0"/>
<evidence type="ECO:0000313" key="1">
    <source>
        <dbReference type="EMBL" id="KAA6384193.1"/>
    </source>
</evidence>
<comment type="caution">
    <text evidence="1">The sequence shown here is derived from an EMBL/GenBank/DDBJ whole genome shotgun (WGS) entry which is preliminary data.</text>
</comment>
<evidence type="ECO:0000313" key="2">
    <source>
        <dbReference type="Proteomes" id="UP000324800"/>
    </source>
</evidence>
<accession>A0A5J4VPJ0</accession>
<reference evidence="1 2" key="1">
    <citation type="submission" date="2019-03" db="EMBL/GenBank/DDBJ databases">
        <title>Single cell metagenomics reveals metabolic interactions within the superorganism composed of flagellate Streblomastix strix and complex community of Bacteroidetes bacteria on its surface.</title>
        <authorList>
            <person name="Treitli S.C."/>
            <person name="Kolisko M."/>
            <person name="Husnik F."/>
            <person name="Keeling P."/>
            <person name="Hampl V."/>
        </authorList>
    </citation>
    <scope>NUCLEOTIDE SEQUENCE [LARGE SCALE GENOMIC DNA]</scope>
    <source>
        <strain evidence="1">ST1C</strain>
    </source>
</reference>
<organism evidence="1 2">
    <name type="scientific">Streblomastix strix</name>
    <dbReference type="NCBI Taxonomy" id="222440"/>
    <lineage>
        <taxon>Eukaryota</taxon>
        <taxon>Metamonada</taxon>
        <taxon>Preaxostyla</taxon>
        <taxon>Oxymonadida</taxon>
        <taxon>Streblomastigidae</taxon>
        <taxon>Streblomastix</taxon>
    </lineage>
</organism>